<reference evidence="1 2" key="2">
    <citation type="submission" date="2018-11" db="EMBL/GenBank/DDBJ databases">
        <authorList>
            <consortium name="Pathogen Informatics"/>
        </authorList>
    </citation>
    <scope>NUCLEOTIDE SEQUENCE [LARGE SCALE GENOMIC DNA]</scope>
    <source>
        <strain evidence="1 2">MHpl1</strain>
    </source>
</reference>
<organism evidence="3">
    <name type="scientific">Haemonchus placei</name>
    <name type="common">Barber's pole worm</name>
    <dbReference type="NCBI Taxonomy" id="6290"/>
    <lineage>
        <taxon>Eukaryota</taxon>
        <taxon>Metazoa</taxon>
        <taxon>Ecdysozoa</taxon>
        <taxon>Nematoda</taxon>
        <taxon>Chromadorea</taxon>
        <taxon>Rhabditida</taxon>
        <taxon>Rhabditina</taxon>
        <taxon>Rhabditomorpha</taxon>
        <taxon>Strongyloidea</taxon>
        <taxon>Trichostrongylidae</taxon>
        <taxon>Haemonchus</taxon>
    </lineage>
</organism>
<keyword evidence="2" id="KW-1185">Reference proteome</keyword>
<dbReference type="AlphaFoldDB" id="A0A0N4X8B4"/>
<evidence type="ECO:0000313" key="2">
    <source>
        <dbReference type="Proteomes" id="UP000268014"/>
    </source>
</evidence>
<dbReference type="WBParaSite" id="HPLM_0002060601-mRNA-1">
    <property type="protein sequence ID" value="HPLM_0002060601-mRNA-1"/>
    <property type="gene ID" value="HPLM_0002060601"/>
</dbReference>
<dbReference type="EMBL" id="UZAF01022378">
    <property type="protein sequence ID" value="VDO84844.1"/>
    <property type="molecule type" value="Genomic_DNA"/>
</dbReference>
<gene>
    <name evidence="1" type="ORF">HPLM_LOCUS20598</name>
</gene>
<accession>A0A0N4X8B4</accession>
<proteinExistence type="predicted"/>
<protein>
    <submittedName>
        <fullName evidence="1 3">Uncharacterized protein</fullName>
    </submittedName>
</protein>
<reference evidence="3" key="1">
    <citation type="submission" date="2017-02" db="UniProtKB">
        <authorList>
            <consortium name="WormBaseParasite"/>
        </authorList>
    </citation>
    <scope>IDENTIFICATION</scope>
</reference>
<sequence length="171" mass="19483">MRMSQQFVDLPSTVHVGNIGKRFRSFANEHADIPFLVVTEYFRKIFRVLARPFWDCGAIADAGKVELIRTTCEVLVVKEILRRPTFIDQKRSRTKINRLTAIHRLEAGPDSASDTTGKTKVLKLPDSGNTRLHLGPVFAKWTCRTTAQKANQHKAHSCVKRIPSWFDAENH</sequence>
<name>A0A0N4X8B4_HAEPC</name>
<dbReference type="Proteomes" id="UP000268014">
    <property type="component" value="Unassembled WGS sequence"/>
</dbReference>
<evidence type="ECO:0000313" key="3">
    <source>
        <dbReference type="WBParaSite" id="HPLM_0002060601-mRNA-1"/>
    </source>
</evidence>
<evidence type="ECO:0000313" key="1">
    <source>
        <dbReference type="EMBL" id="VDO84844.1"/>
    </source>
</evidence>